<organism evidence="1 2">
    <name type="scientific">Thamnocephalis sphaerospora</name>
    <dbReference type="NCBI Taxonomy" id="78915"/>
    <lineage>
        <taxon>Eukaryota</taxon>
        <taxon>Fungi</taxon>
        <taxon>Fungi incertae sedis</taxon>
        <taxon>Zoopagomycota</taxon>
        <taxon>Zoopagomycotina</taxon>
        <taxon>Zoopagomycetes</taxon>
        <taxon>Zoopagales</taxon>
        <taxon>Sigmoideomycetaceae</taxon>
        <taxon>Thamnocephalis</taxon>
    </lineage>
</organism>
<dbReference type="SUPFAM" id="SSF81383">
    <property type="entry name" value="F-box domain"/>
    <property type="match status" value="1"/>
</dbReference>
<protein>
    <recommendedName>
        <fullName evidence="3">F-box domain-containing protein</fullName>
    </recommendedName>
</protein>
<proteinExistence type="predicted"/>
<dbReference type="AlphaFoldDB" id="A0A4P9XU79"/>
<evidence type="ECO:0000313" key="2">
    <source>
        <dbReference type="Proteomes" id="UP000271241"/>
    </source>
</evidence>
<dbReference type="Proteomes" id="UP000271241">
    <property type="component" value="Unassembled WGS sequence"/>
</dbReference>
<dbReference type="InterPro" id="IPR036047">
    <property type="entry name" value="F-box-like_dom_sf"/>
</dbReference>
<evidence type="ECO:0008006" key="3">
    <source>
        <dbReference type="Google" id="ProtNLM"/>
    </source>
</evidence>
<dbReference type="EMBL" id="KZ992490">
    <property type="protein sequence ID" value="RKP09768.1"/>
    <property type="molecule type" value="Genomic_DNA"/>
</dbReference>
<gene>
    <name evidence="1" type="ORF">THASP1DRAFT_28453</name>
</gene>
<keyword evidence="2" id="KW-1185">Reference proteome</keyword>
<evidence type="ECO:0000313" key="1">
    <source>
        <dbReference type="EMBL" id="RKP09768.1"/>
    </source>
</evidence>
<name>A0A4P9XU79_9FUNG</name>
<reference evidence="2" key="1">
    <citation type="journal article" date="2018" name="Nat. Microbiol.">
        <title>Leveraging single-cell genomics to expand the fungal tree of life.</title>
        <authorList>
            <person name="Ahrendt S.R."/>
            <person name="Quandt C.A."/>
            <person name="Ciobanu D."/>
            <person name="Clum A."/>
            <person name="Salamov A."/>
            <person name="Andreopoulos B."/>
            <person name="Cheng J.F."/>
            <person name="Woyke T."/>
            <person name="Pelin A."/>
            <person name="Henrissat B."/>
            <person name="Reynolds N.K."/>
            <person name="Benny G.L."/>
            <person name="Smith M.E."/>
            <person name="James T.Y."/>
            <person name="Grigoriev I.V."/>
        </authorList>
    </citation>
    <scope>NUCLEOTIDE SEQUENCE [LARGE SCALE GENOMIC DNA]</scope>
    <source>
        <strain evidence="2">RSA 1356</strain>
    </source>
</reference>
<sequence>MEHIPNEVLDQLMEASSDDISLVALARTSKQWRNRVSCRQQWWRRRFEQQFSQHDSKERAWLRQYERAYGVAAIVGNPVGEASNLHSSVSLDWFDVYCKRRAVEYRWRHGQYLVHAFTDIADTRPCGARLQSIPFVRNRLFGDDVVVASQWLLDSRQHTTWLLERLYWGDIDVKRIEVSEKLWQSDEYLVAQAKNKSTKHYSLYVWHFAALHEPPRTIVEGTQSIRSIDVHKDWLACQYRLPSMTDQDITFVYNLINGTHCIDTQSGFSRCCIQRTTADSVYLARTESSWHNSGFNTCELWQVTPSRAASFQLQTAAKIRVNVANGCPQPQRIDDNRVIVWSKLQAYR</sequence>
<accession>A0A4P9XU79</accession>